<feature type="compositionally biased region" description="Polar residues" evidence="1">
    <location>
        <begin position="231"/>
        <end position="243"/>
    </location>
</feature>
<name>A0A1I2L1P2_9ACTN</name>
<dbReference type="Proteomes" id="UP000199645">
    <property type="component" value="Unassembled WGS sequence"/>
</dbReference>
<protein>
    <recommendedName>
        <fullName evidence="4">Alpha/beta hydrolase family protein</fullName>
    </recommendedName>
</protein>
<dbReference type="SUPFAM" id="SSF53474">
    <property type="entry name" value="alpha/beta-Hydrolases"/>
    <property type="match status" value="1"/>
</dbReference>
<dbReference type="STRING" id="35752.SAMN05421541_119160"/>
<sequence>MRPQDAPNDQTRQILLSEGYATLGSSYSGPTLWALETAVDDRFAALGAFTAVLGAQPRRTIAVGRSMGGLVSARQAPGPRGRIDRVHTTCGIVAGCLNLNNYQLDGLHAIVELPASGRTIPLVRHESPQQAAQAATVVVAAVSAAQATPPGRARIAPAAALFNVSGGAGPPAALHVLEHRLDRGRRPGDPAAFGTGYPGGEARFVRFAPGPLVGGLGEPGRGSSAVRPTAAPTSSTLPAMSRT</sequence>
<accession>A0A1I2L1P2</accession>
<gene>
    <name evidence="2" type="ORF">SAMN05421541_119160</name>
</gene>
<dbReference type="EMBL" id="FONV01000019">
    <property type="protein sequence ID" value="SFF73194.1"/>
    <property type="molecule type" value="Genomic_DNA"/>
</dbReference>
<organism evidence="2 3">
    <name type="scientific">Actinoplanes philippinensis</name>
    <dbReference type="NCBI Taxonomy" id="35752"/>
    <lineage>
        <taxon>Bacteria</taxon>
        <taxon>Bacillati</taxon>
        <taxon>Actinomycetota</taxon>
        <taxon>Actinomycetes</taxon>
        <taxon>Micromonosporales</taxon>
        <taxon>Micromonosporaceae</taxon>
        <taxon>Actinoplanes</taxon>
    </lineage>
</organism>
<dbReference type="AlphaFoldDB" id="A0A1I2L1P2"/>
<reference evidence="2 3" key="1">
    <citation type="submission" date="2016-10" db="EMBL/GenBank/DDBJ databases">
        <authorList>
            <person name="de Groot N.N."/>
        </authorList>
    </citation>
    <scope>NUCLEOTIDE SEQUENCE [LARGE SCALE GENOMIC DNA]</scope>
    <source>
        <strain evidence="2 3">DSM 43019</strain>
    </source>
</reference>
<evidence type="ECO:0000313" key="2">
    <source>
        <dbReference type="EMBL" id="SFF73194.1"/>
    </source>
</evidence>
<keyword evidence="3" id="KW-1185">Reference proteome</keyword>
<proteinExistence type="predicted"/>
<dbReference type="InterPro" id="IPR029058">
    <property type="entry name" value="AB_hydrolase_fold"/>
</dbReference>
<evidence type="ECO:0008006" key="4">
    <source>
        <dbReference type="Google" id="ProtNLM"/>
    </source>
</evidence>
<feature type="region of interest" description="Disordered" evidence="1">
    <location>
        <begin position="215"/>
        <end position="243"/>
    </location>
</feature>
<evidence type="ECO:0000313" key="3">
    <source>
        <dbReference type="Proteomes" id="UP000199645"/>
    </source>
</evidence>
<evidence type="ECO:0000256" key="1">
    <source>
        <dbReference type="SAM" id="MobiDB-lite"/>
    </source>
</evidence>